<gene>
    <name evidence="1" type="ORF">PGLA1383_LOCUS42353</name>
</gene>
<feature type="non-terminal residue" evidence="1">
    <location>
        <position position="86"/>
    </location>
</feature>
<name>A0A813GJ83_POLGL</name>
<dbReference type="Proteomes" id="UP000654075">
    <property type="component" value="Unassembled WGS sequence"/>
</dbReference>
<reference evidence="1" key="1">
    <citation type="submission" date="2021-02" db="EMBL/GenBank/DDBJ databases">
        <authorList>
            <person name="Dougan E. K."/>
            <person name="Rhodes N."/>
            <person name="Thang M."/>
            <person name="Chan C."/>
        </authorList>
    </citation>
    <scope>NUCLEOTIDE SEQUENCE</scope>
</reference>
<protein>
    <submittedName>
        <fullName evidence="1">Uncharacterized protein</fullName>
    </submittedName>
</protein>
<sequence>ACGVGEHVVESRGTEAVLAFEKLGPGPAASAALHAALGAVAALHGLEDGDEAGEKHAAWRLLFWYLSQSIWLSMLGISAQRLETVE</sequence>
<comment type="caution">
    <text evidence="1">The sequence shown here is derived from an EMBL/GenBank/DDBJ whole genome shotgun (WGS) entry which is preliminary data.</text>
</comment>
<feature type="non-terminal residue" evidence="1">
    <location>
        <position position="1"/>
    </location>
</feature>
<evidence type="ECO:0000313" key="2">
    <source>
        <dbReference type="Proteomes" id="UP000654075"/>
    </source>
</evidence>
<dbReference type="EMBL" id="CAJNNV010028649">
    <property type="protein sequence ID" value="CAE8625345.1"/>
    <property type="molecule type" value="Genomic_DNA"/>
</dbReference>
<organism evidence="1 2">
    <name type="scientific">Polarella glacialis</name>
    <name type="common">Dinoflagellate</name>
    <dbReference type="NCBI Taxonomy" id="89957"/>
    <lineage>
        <taxon>Eukaryota</taxon>
        <taxon>Sar</taxon>
        <taxon>Alveolata</taxon>
        <taxon>Dinophyceae</taxon>
        <taxon>Suessiales</taxon>
        <taxon>Suessiaceae</taxon>
        <taxon>Polarella</taxon>
    </lineage>
</organism>
<keyword evidence="2" id="KW-1185">Reference proteome</keyword>
<dbReference type="AlphaFoldDB" id="A0A813GJ83"/>
<proteinExistence type="predicted"/>
<accession>A0A813GJ83</accession>
<evidence type="ECO:0000313" key="1">
    <source>
        <dbReference type="EMBL" id="CAE8625345.1"/>
    </source>
</evidence>